<dbReference type="Gene3D" id="3.20.20.150">
    <property type="entry name" value="Divalent-metal-dependent TIM barrel enzymes"/>
    <property type="match status" value="1"/>
</dbReference>
<dbReference type="GO" id="GO:0016853">
    <property type="term" value="F:isomerase activity"/>
    <property type="evidence" value="ECO:0007669"/>
    <property type="project" value="UniProtKB-KW"/>
</dbReference>
<accession>A0AAX3N0B0</accession>
<keyword evidence="2" id="KW-0413">Isomerase</keyword>
<dbReference type="EMBL" id="CP118101">
    <property type="protein sequence ID" value="WDH82094.1"/>
    <property type="molecule type" value="Genomic_DNA"/>
</dbReference>
<feature type="domain" description="Xylose isomerase-like TIM barrel" evidence="1">
    <location>
        <begin position="25"/>
        <end position="252"/>
    </location>
</feature>
<sequence length="259" mass="29068">MRKINIGLQLYTLREETAADFKGTLKKVADLGYEGVEFAGYGDIPAEEMKALLDDLGLKGFSSHVSLHAMRADLQKEIDYLKTIGAEYMICPFLMPEDRPETAEGWTALFTELEQIGNEVRKQGLIFGYHNHDFEFHGTVGDSNAFDAMFAETSPAAVQVEMDVCWVQFAGQDPIEYIGKYTDRLPLLHLKDFSKDEQGQMKTLELGQGSVNLPAVIEAADQAGVEWLIVEQDVCQNPPLQSIENSYNWVKENYLSKLS</sequence>
<protein>
    <submittedName>
        <fullName evidence="2">Sugar phosphate isomerase/epimerase</fullName>
    </submittedName>
</protein>
<reference evidence="2" key="1">
    <citation type="submission" date="2023-02" db="EMBL/GenBank/DDBJ databases">
        <title>Pathogen: clinical or host-associated sample.</title>
        <authorList>
            <person name="Hergert J."/>
            <person name="Casey R."/>
            <person name="Wagner J."/>
            <person name="Young E.L."/>
            <person name="Oakeson K.F."/>
        </authorList>
    </citation>
    <scope>NUCLEOTIDE SEQUENCE</scope>
    <source>
        <strain evidence="2">2022CK-00830</strain>
    </source>
</reference>
<dbReference type="PANTHER" id="PTHR12110">
    <property type="entry name" value="HYDROXYPYRUVATE ISOMERASE"/>
    <property type="match status" value="1"/>
</dbReference>
<dbReference type="Pfam" id="PF01261">
    <property type="entry name" value="AP_endonuc_2"/>
    <property type="match status" value="1"/>
</dbReference>
<dbReference type="InterPro" id="IPR050312">
    <property type="entry name" value="IolE/XylAMocC-like"/>
</dbReference>
<evidence type="ECO:0000313" key="2">
    <source>
        <dbReference type="EMBL" id="WDH82094.1"/>
    </source>
</evidence>
<dbReference type="PANTHER" id="PTHR12110:SF41">
    <property type="entry name" value="INOSOSE DEHYDRATASE"/>
    <property type="match status" value="1"/>
</dbReference>
<proteinExistence type="predicted"/>
<dbReference type="SUPFAM" id="SSF51658">
    <property type="entry name" value="Xylose isomerase-like"/>
    <property type="match status" value="1"/>
</dbReference>
<dbReference type="AlphaFoldDB" id="A0AAX3N0B0"/>
<organism evidence="2 3">
    <name type="scientific">Paenibacillus urinalis</name>
    <dbReference type="NCBI Taxonomy" id="521520"/>
    <lineage>
        <taxon>Bacteria</taxon>
        <taxon>Bacillati</taxon>
        <taxon>Bacillota</taxon>
        <taxon>Bacilli</taxon>
        <taxon>Bacillales</taxon>
        <taxon>Paenibacillaceae</taxon>
        <taxon>Paenibacillus</taxon>
    </lineage>
</organism>
<dbReference type="InterPro" id="IPR036237">
    <property type="entry name" value="Xyl_isomerase-like_sf"/>
</dbReference>
<evidence type="ECO:0000259" key="1">
    <source>
        <dbReference type="Pfam" id="PF01261"/>
    </source>
</evidence>
<gene>
    <name evidence="2" type="ORF">PUW23_21910</name>
</gene>
<dbReference type="InterPro" id="IPR013022">
    <property type="entry name" value="Xyl_isomerase-like_TIM-brl"/>
</dbReference>
<dbReference type="RefSeq" id="WP_205055122.1">
    <property type="nucleotide sequence ID" value="NZ_CP118101.1"/>
</dbReference>
<evidence type="ECO:0000313" key="3">
    <source>
        <dbReference type="Proteomes" id="UP001220962"/>
    </source>
</evidence>
<name>A0AAX3N0B0_9BACL</name>
<dbReference type="Proteomes" id="UP001220962">
    <property type="component" value="Chromosome"/>
</dbReference>